<protein>
    <submittedName>
        <fullName evidence="3">Porin</fullName>
    </submittedName>
</protein>
<organism evidence="3 4">
    <name type="scientific">Celeribacter arenosi</name>
    <dbReference type="NCBI Taxonomy" id="792649"/>
    <lineage>
        <taxon>Bacteria</taxon>
        <taxon>Pseudomonadati</taxon>
        <taxon>Pseudomonadota</taxon>
        <taxon>Alphaproteobacteria</taxon>
        <taxon>Rhodobacterales</taxon>
        <taxon>Roseobacteraceae</taxon>
        <taxon>Celeribacter</taxon>
    </lineage>
</organism>
<dbReference type="Proteomes" id="UP001399917">
    <property type="component" value="Unassembled WGS sequence"/>
</dbReference>
<feature type="chain" id="PRO_5045902885" evidence="1">
    <location>
        <begin position="21"/>
        <end position="357"/>
    </location>
</feature>
<comment type="caution">
    <text evidence="3">The sequence shown here is derived from an EMBL/GenBank/DDBJ whole genome shotgun (WGS) entry which is preliminary data.</text>
</comment>
<feature type="signal peptide" evidence="1">
    <location>
        <begin position="1"/>
        <end position="20"/>
    </location>
</feature>
<dbReference type="InterPro" id="IPR033900">
    <property type="entry name" value="Gram_neg_porin_domain"/>
</dbReference>
<evidence type="ECO:0000256" key="1">
    <source>
        <dbReference type="SAM" id="SignalP"/>
    </source>
</evidence>
<dbReference type="SUPFAM" id="SSF56935">
    <property type="entry name" value="Porins"/>
    <property type="match status" value="2"/>
</dbReference>
<dbReference type="EMBL" id="BAABDF010000003">
    <property type="protein sequence ID" value="GAA3857171.1"/>
    <property type="molecule type" value="Genomic_DNA"/>
</dbReference>
<evidence type="ECO:0000259" key="2">
    <source>
        <dbReference type="Pfam" id="PF13609"/>
    </source>
</evidence>
<keyword evidence="4" id="KW-1185">Reference proteome</keyword>
<gene>
    <name evidence="3" type="ORF">GCM10022404_05080</name>
</gene>
<keyword evidence="1" id="KW-0732">Signal</keyword>
<evidence type="ECO:0000313" key="4">
    <source>
        <dbReference type="Proteomes" id="UP001399917"/>
    </source>
</evidence>
<accession>A0ABP7JY28</accession>
<evidence type="ECO:0000313" key="3">
    <source>
        <dbReference type="EMBL" id="GAA3857171.1"/>
    </source>
</evidence>
<reference evidence="4" key="1">
    <citation type="journal article" date="2019" name="Int. J. Syst. Evol. Microbiol.">
        <title>The Global Catalogue of Microorganisms (GCM) 10K type strain sequencing project: providing services to taxonomists for standard genome sequencing and annotation.</title>
        <authorList>
            <consortium name="The Broad Institute Genomics Platform"/>
            <consortium name="The Broad Institute Genome Sequencing Center for Infectious Disease"/>
            <person name="Wu L."/>
            <person name="Ma J."/>
        </authorList>
    </citation>
    <scope>NUCLEOTIDE SEQUENCE [LARGE SCALE GENOMIC DNA]</scope>
    <source>
        <strain evidence="4">JCM 17190</strain>
    </source>
</reference>
<proteinExistence type="predicted"/>
<sequence length="357" mass="36894">MKKILLSSAAIVAFAGAASAEITLSGSATVGYNDDHEGGVYADADIDFTASQELNNGWTAALSYGIELEQLEYSDDDGMGIDQGGSFDGNVLFSISNDMYGLHYGDTEFAAASLWSGVSDMASDGFSEKDGEEILKFTGKMGGIEAAISAPVLNDSQELGQMSFGATGSFGNFGFGVAYQEEGEAMSATNGLEGDYNEEEILGLFVSTDLAGASIKVAYASNETAGTDSTGIEVSYPIGDVSVGAFYVSESDQDDGFGVSVDYASGPASVSAFYNEVDGAAEVGLEGSYAVNDDLTVFAGYIDDDNLEGGAYIGAEYDLGGGASFLASYGDADEEGDDEFGAKDYKDGMTVQLGLSF</sequence>
<dbReference type="InterPro" id="IPR023614">
    <property type="entry name" value="Porin_dom_sf"/>
</dbReference>
<name>A0ABP7JY28_9RHOB</name>
<dbReference type="Gene3D" id="2.40.160.10">
    <property type="entry name" value="Porin"/>
    <property type="match status" value="1"/>
</dbReference>
<feature type="domain" description="Porin" evidence="2">
    <location>
        <begin position="8"/>
        <end position="336"/>
    </location>
</feature>
<dbReference type="RefSeq" id="WP_344843058.1">
    <property type="nucleotide sequence ID" value="NZ_BAABDF010000003.1"/>
</dbReference>
<dbReference type="Pfam" id="PF13609">
    <property type="entry name" value="Porin_4"/>
    <property type="match status" value="1"/>
</dbReference>